<evidence type="ECO:0000313" key="3">
    <source>
        <dbReference type="Proteomes" id="UP000076871"/>
    </source>
</evidence>
<feature type="transmembrane region" description="Helical" evidence="1">
    <location>
        <begin position="12"/>
        <end position="36"/>
    </location>
</feature>
<evidence type="ECO:0000313" key="2">
    <source>
        <dbReference type="EMBL" id="KZT01643.1"/>
    </source>
</evidence>
<reference evidence="2 3" key="1">
    <citation type="journal article" date="2016" name="Mol. Biol. Evol.">
        <title>Comparative Genomics of Early-Diverging Mushroom-Forming Fungi Provides Insights into the Origins of Lignocellulose Decay Capabilities.</title>
        <authorList>
            <person name="Nagy L.G."/>
            <person name="Riley R."/>
            <person name="Tritt A."/>
            <person name="Adam C."/>
            <person name="Daum C."/>
            <person name="Floudas D."/>
            <person name="Sun H."/>
            <person name="Yadav J.S."/>
            <person name="Pangilinan J."/>
            <person name="Larsson K.H."/>
            <person name="Matsuura K."/>
            <person name="Barry K."/>
            <person name="Labutti K."/>
            <person name="Kuo R."/>
            <person name="Ohm R.A."/>
            <person name="Bhattacharya S.S."/>
            <person name="Shirouzu T."/>
            <person name="Yoshinaga Y."/>
            <person name="Martin F.M."/>
            <person name="Grigoriev I.V."/>
            <person name="Hibbett D.S."/>
        </authorList>
    </citation>
    <scope>NUCLEOTIDE SEQUENCE [LARGE SCALE GENOMIC DNA]</scope>
    <source>
        <strain evidence="2 3">93-53</strain>
    </source>
</reference>
<dbReference type="RefSeq" id="XP_040759383.1">
    <property type="nucleotide sequence ID" value="XM_040909931.1"/>
</dbReference>
<dbReference type="InParanoid" id="A0A165BTX2"/>
<dbReference type="Proteomes" id="UP000076871">
    <property type="component" value="Unassembled WGS sequence"/>
</dbReference>
<keyword evidence="1" id="KW-0812">Transmembrane</keyword>
<keyword evidence="1" id="KW-1133">Transmembrane helix</keyword>
<protein>
    <submittedName>
        <fullName evidence="2">Uncharacterized protein</fullName>
    </submittedName>
</protein>
<sequence length="77" mass="8725">MASRRSLIEYGYRLHIVVFWCYTGKITPLMVTALLANDNGHKREEPGSQIAVEINKVDYDINHANRDLDGPPVVNMP</sequence>
<accession>A0A165BTX2</accession>
<keyword evidence="3" id="KW-1185">Reference proteome</keyword>
<proteinExistence type="predicted"/>
<name>A0A165BTX2_9APHY</name>
<gene>
    <name evidence="2" type="ORF">LAESUDRAFT_730933</name>
</gene>
<dbReference type="EMBL" id="KV427661">
    <property type="protein sequence ID" value="KZT01643.1"/>
    <property type="molecule type" value="Genomic_DNA"/>
</dbReference>
<evidence type="ECO:0000256" key="1">
    <source>
        <dbReference type="SAM" id="Phobius"/>
    </source>
</evidence>
<keyword evidence="1" id="KW-0472">Membrane</keyword>
<dbReference type="GeneID" id="63826960"/>
<dbReference type="AlphaFoldDB" id="A0A165BTX2"/>
<organism evidence="2 3">
    <name type="scientific">Laetiporus sulphureus 93-53</name>
    <dbReference type="NCBI Taxonomy" id="1314785"/>
    <lineage>
        <taxon>Eukaryota</taxon>
        <taxon>Fungi</taxon>
        <taxon>Dikarya</taxon>
        <taxon>Basidiomycota</taxon>
        <taxon>Agaricomycotina</taxon>
        <taxon>Agaricomycetes</taxon>
        <taxon>Polyporales</taxon>
        <taxon>Laetiporus</taxon>
    </lineage>
</organism>